<protein>
    <submittedName>
        <fullName evidence="2">Uncharacterized protein</fullName>
    </submittedName>
</protein>
<comment type="caution">
    <text evidence="2">The sequence shown here is derived from an EMBL/GenBank/DDBJ whole genome shotgun (WGS) entry which is preliminary data.</text>
</comment>
<name>A0A7Y9XWQ6_9SPHN</name>
<keyword evidence="3" id="KW-1185">Reference proteome</keyword>
<organism evidence="2 3">
    <name type="scientific">Novosphingobium marinum</name>
    <dbReference type="NCBI Taxonomy" id="1514948"/>
    <lineage>
        <taxon>Bacteria</taxon>
        <taxon>Pseudomonadati</taxon>
        <taxon>Pseudomonadota</taxon>
        <taxon>Alphaproteobacteria</taxon>
        <taxon>Sphingomonadales</taxon>
        <taxon>Sphingomonadaceae</taxon>
        <taxon>Novosphingobium</taxon>
    </lineage>
</organism>
<dbReference type="AlphaFoldDB" id="A0A7Y9XWQ6"/>
<dbReference type="Proteomes" id="UP000522081">
    <property type="component" value="Unassembled WGS sequence"/>
</dbReference>
<sequence length="146" mass="15249">MAKTKLITKADDAKYAVKRRASKAKAKAKGAIEAVHGPSPNPKTNLVLADIALRGGSLLLRQGVERGLLGAKYSPGKAKDILKGRSIFENLTGVALARLATKSVPGAILVGGGIIAKTLYDRSKARKAKAEGEAELDEMAAEGRDS</sequence>
<evidence type="ECO:0000313" key="2">
    <source>
        <dbReference type="EMBL" id="NYH95999.1"/>
    </source>
</evidence>
<proteinExistence type="predicted"/>
<feature type="region of interest" description="Disordered" evidence="1">
    <location>
        <begin position="127"/>
        <end position="146"/>
    </location>
</feature>
<reference evidence="2 3" key="1">
    <citation type="submission" date="2020-07" db="EMBL/GenBank/DDBJ databases">
        <title>Genomic Encyclopedia of Type Strains, Phase IV (KMG-IV): sequencing the most valuable type-strain genomes for metagenomic binning, comparative biology and taxonomic classification.</title>
        <authorList>
            <person name="Goeker M."/>
        </authorList>
    </citation>
    <scope>NUCLEOTIDE SEQUENCE [LARGE SCALE GENOMIC DNA]</scope>
    <source>
        <strain evidence="2 3">DSM 29043</strain>
    </source>
</reference>
<evidence type="ECO:0000256" key="1">
    <source>
        <dbReference type="SAM" id="MobiDB-lite"/>
    </source>
</evidence>
<dbReference type="RefSeq" id="WP_179407855.1">
    <property type="nucleotide sequence ID" value="NZ_BMGF01000004.1"/>
</dbReference>
<accession>A0A7Y9XWQ6</accession>
<evidence type="ECO:0000313" key="3">
    <source>
        <dbReference type="Proteomes" id="UP000522081"/>
    </source>
</evidence>
<dbReference type="EMBL" id="JACBZF010000004">
    <property type="protein sequence ID" value="NYH95999.1"/>
    <property type="molecule type" value="Genomic_DNA"/>
</dbReference>
<gene>
    <name evidence="2" type="ORF">FHS75_002331</name>
</gene>